<gene>
    <name evidence="6" type="ORF">BZG36_01252</name>
</gene>
<dbReference type="Proteomes" id="UP000242875">
    <property type="component" value="Unassembled WGS sequence"/>
</dbReference>
<dbReference type="InterPro" id="IPR015943">
    <property type="entry name" value="WD40/YVTN_repeat-like_dom_sf"/>
</dbReference>
<evidence type="ECO:0000256" key="2">
    <source>
        <dbReference type="ARBA" id="ARBA00005569"/>
    </source>
</evidence>
<dbReference type="OrthoDB" id="103454at2759"/>
<dbReference type="EMBL" id="MVBO01000008">
    <property type="protein sequence ID" value="OZJ05969.1"/>
    <property type="molecule type" value="Genomic_DNA"/>
</dbReference>
<accession>A0A261Y5S7</accession>
<evidence type="ECO:0000256" key="5">
    <source>
        <dbReference type="SAM" id="MobiDB-lite"/>
    </source>
</evidence>
<dbReference type="PANTHER" id="PTHR13405">
    <property type="entry name" value="NUCLEAR PORE COMPLEX PROTEIN NUP133"/>
    <property type="match status" value="1"/>
</dbReference>
<evidence type="ECO:0000256" key="3">
    <source>
        <dbReference type="ARBA" id="ARBA00022448"/>
    </source>
</evidence>
<reference evidence="6 7" key="1">
    <citation type="journal article" date="2017" name="Mycologia">
        <title>Bifiguratus adelaidae, gen. et sp. nov., a new member of Mucoromycotina in endophytic and soil-dwelling habitats.</title>
        <authorList>
            <person name="Torres-Cruz T.J."/>
            <person name="Billingsley Tobias T.L."/>
            <person name="Almatruk M."/>
            <person name="Hesse C."/>
            <person name="Kuske C.R."/>
            <person name="Desiro A."/>
            <person name="Benucci G.M."/>
            <person name="Bonito G."/>
            <person name="Stajich J.E."/>
            <person name="Dunlap C."/>
            <person name="Arnold A.E."/>
            <person name="Porras-Alfaro A."/>
        </authorList>
    </citation>
    <scope>NUCLEOTIDE SEQUENCE [LARGE SCALE GENOMIC DNA]</scope>
    <source>
        <strain evidence="6 7">AZ0501</strain>
    </source>
</reference>
<evidence type="ECO:0000313" key="6">
    <source>
        <dbReference type="EMBL" id="OZJ05969.1"/>
    </source>
</evidence>
<evidence type="ECO:0000256" key="4">
    <source>
        <dbReference type="ARBA" id="ARBA00023242"/>
    </source>
</evidence>
<dbReference type="GO" id="GO:0016973">
    <property type="term" value="P:poly(A)+ mRNA export from nucleus"/>
    <property type="evidence" value="ECO:0007669"/>
    <property type="project" value="TreeGrafter"/>
</dbReference>
<evidence type="ECO:0000256" key="1">
    <source>
        <dbReference type="ARBA" id="ARBA00004123"/>
    </source>
</evidence>
<protein>
    <submittedName>
        <fullName evidence="6">Uncharacterized protein</fullName>
    </submittedName>
</protein>
<dbReference type="GO" id="GO:0017056">
    <property type="term" value="F:structural constituent of nuclear pore"/>
    <property type="evidence" value="ECO:0007669"/>
    <property type="project" value="InterPro"/>
</dbReference>
<comment type="subcellular location">
    <subcellularLocation>
        <location evidence="1">Nucleus</location>
    </subcellularLocation>
</comment>
<keyword evidence="4" id="KW-0539">Nucleus</keyword>
<sequence length="1310" mass="148466">MNTRSRKRQHEPLSHVEKVDEDNSGNDVSADQKSGSPTTTKRKRAKQQPNGTTHADSVPKSNVNYFQRRSVEPENGDNTAAVVEVPTSRNMRQRPEPEHQDETMDAATVPSDPETVVLYEEDSHMMRVEYSKSNLSKFPHDLDRTLSYQPHSTSVIYDPISRFVVLATETGAHVWVAMEGMEELEELSFVLPLPVSTTGASKLIMVPALHSIDPGLLAYSSDGEIWFWENLRLAMGSPSMFRRTKIFLSAGEKIEDVIECEPRLLLCSTSLSNVHRISLYNASGLPELTSSPIARISSRRPQSSASPFAKSASTLWGNLIRNFQKHESPLGDANDADNRINSLKAGRFIGGSSREVYITTPAKLQVWMISRAYPDKLILEHNMRPILQLAIRREIPSAELAPIDLNAIRMLDTAISHDHITIVVALPSRIGDRYAIVLLAKASQSEETDHSVMDGSVTNAEDKSVTDDENESTSFEIKRVSLLRYNSTSLGSQIAAFSRPRLLLIKEAQIETLLFAVQSQLVLLTLFPTYIAENIIPLRSPTLDPILGFGSYDVTTKQGAPRTAVDDGVQLWVASQQSGLTRWKFRSDGYQQSFSERDLDPKILEKEQFRSALEKVLIFDSPTKPNLTFKDDGSLSIDIEAIITEVCYDVVRSNEKYVPRIMSVATHLGKRVTLLLQLADFLNQNELMDKISDATRNRLMIDYLNMTAAHALWALFNDNDEDSAQLQALISDAVSSQRGRKSKPSDESPLKIWFKANTNKIGELLDALTKGDKDNRERQERIDRIVLCVADVIKDGRQEALDTFHLSTANKKACWFNSSRYVDMLFRQFENTVKLIDGSKSQRYSKDKSALSYARSSSISEMDADLLFRLACAVLQAYKDRAEHIDGAVSASQTIQELRVQHDTVTAEMFRQLEICQDRQRALELALSYQEFDLVIDLVLQQGQDAANEEFVSLADKYGSRFVDALCEHFIRQDRIGVLLSQSHQLDEVIQDYFERHDRPEYSWLHDLKLKLYPDASHKLMDLSKVEHSLEKKKLLLAYGKLSFLTNLTVDELYREDVEMVRESLDDSADFVEVQLQEQQMFNSILRKRASTSKSIEAKAKIVTEETTGALRQKGQERPGFEQVYTSAVQQLLSGQSLSLRQLVNVMTLKDNAGDQVEDYYLALEIVSRAQDLDDLQRRELLETIWRRVYIHDQWVEVQSQSMTDKGLRQEIEHTALFHVLDNAFKKDFPAEYILSPSLAFFKLEREELKSRFDVAPNAQLLKQVWQDYQLENSILDTNIKHNDLEAYTLEVMGMLQSVEEANGAMEVDA</sequence>
<dbReference type="Gene3D" id="2.130.10.10">
    <property type="entry name" value="YVTN repeat-like/Quinoprotein amine dehydrogenase"/>
    <property type="match status" value="1"/>
</dbReference>
<keyword evidence="7" id="KW-1185">Reference proteome</keyword>
<dbReference type="PANTHER" id="PTHR13405:SF11">
    <property type="entry name" value="NUCLEAR PORE COMPLEX PROTEIN NUP133"/>
    <property type="match status" value="1"/>
</dbReference>
<comment type="similarity">
    <text evidence="2">Belongs to the nucleoporin Nup133 family.</text>
</comment>
<feature type="compositionally biased region" description="Basic and acidic residues" evidence="5">
    <location>
        <begin position="93"/>
        <end position="102"/>
    </location>
</feature>
<feature type="compositionally biased region" description="Polar residues" evidence="5">
    <location>
        <begin position="47"/>
        <end position="67"/>
    </location>
</feature>
<feature type="compositionally biased region" description="Polar residues" evidence="5">
    <location>
        <begin position="25"/>
        <end position="39"/>
    </location>
</feature>
<name>A0A261Y5S7_9FUNG</name>
<organism evidence="6 7">
    <name type="scientific">Bifiguratus adelaidae</name>
    <dbReference type="NCBI Taxonomy" id="1938954"/>
    <lineage>
        <taxon>Eukaryota</taxon>
        <taxon>Fungi</taxon>
        <taxon>Fungi incertae sedis</taxon>
        <taxon>Mucoromycota</taxon>
        <taxon>Mucoromycotina</taxon>
        <taxon>Endogonomycetes</taxon>
        <taxon>Endogonales</taxon>
        <taxon>Endogonales incertae sedis</taxon>
        <taxon>Bifiguratus</taxon>
    </lineage>
</organism>
<keyword evidence="3" id="KW-0813">Transport</keyword>
<dbReference type="Gene3D" id="1.25.40.700">
    <property type="match status" value="1"/>
</dbReference>
<comment type="caution">
    <text evidence="6">The sequence shown here is derived from an EMBL/GenBank/DDBJ whole genome shotgun (WGS) entry which is preliminary data.</text>
</comment>
<dbReference type="GO" id="GO:0031080">
    <property type="term" value="C:nuclear pore outer ring"/>
    <property type="evidence" value="ECO:0007669"/>
    <property type="project" value="TreeGrafter"/>
</dbReference>
<dbReference type="GO" id="GO:0000972">
    <property type="term" value="P:transcription-dependent tethering of RNA polymerase II gene DNA at nuclear periphery"/>
    <property type="evidence" value="ECO:0007669"/>
    <property type="project" value="TreeGrafter"/>
</dbReference>
<feature type="region of interest" description="Disordered" evidence="5">
    <location>
        <begin position="1"/>
        <end position="107"/>
    </location>
</feature>
<dbReference type="InterPro" id="IPR037624">
    <property type="entry name" value="Nup133-like"/>
</dbReference>
<dbReference type="Gene3D" id="1.20.58.1380">
    <property type="match status" value="1"/>
</dbReference>
<dbReference type="SUPFAM" id="SSF117289">
    <property type="entry name" value="Nucleoporin domain"/>
    <property type="match status" value="1"/>
</dbReference>
<dbReference type="GO" id="GO:0006606">
    <property type="term" value="P:protein import into nucleus"/>
    <property type="evidence" value="ECO:0007669"/>
    <property type="project" value="TreeGrafter"/>
</dbReference>
<proteinExistence type="inferred from homology"/>
<evidence type="ECO:0000313" key="7">
    <source>
        <dbReference type="Proteomes" id="UP000242875"/>
    </source>
</evidence>